<dbReference type="HOGENOM" id="CLU_483261_0_0_1"/>
<feature type="compositionally biased region" description="Basic and acidic residues" evidence="1">
    <location>
        <begin position="88"/>
        <end position="101"/>
    </location>
</feature>
<feature type="compositionally biased region" description="Basic residues" evidence="1">
    <location>
        <begin position="268"/>
        <end position="277"/>
    </location>
</feature>
<feature type="region of interest" description="Disordered" evidence="1">
    <location>
        <begin position="392"/>
        <end position="544"/>
    </location>
</feature>
<feature type="region of interest" description="Disordered" evidence="1">
    <location>
        <begin position="235"/>
        <end position="304"/>
    </location>
</feature>
<protein>
    <submittedName>
        <fullName evidence="2">Unplaced genomic scaffold SPHSTscaffold_218, whole genome shotgun sequence</fullName>
    </submittedName>
</protein>
<evidence type="ECO:0000256" key="1">
    <source>
        <dbReference type="SAM" id="MobiDB-lite"/>
    </source>
</evidence>
<reference evidence="2 3" key="1">
    <citation type="submission" date="2014-06" db="EMBL/GenBank/DDBJ databases">
        <title>Evolutionary Origins and Diversification of the Mycorrhizal Mutualists.</title>
        <authorList>
            <consortium name="DOE Joint Genome Institute"/>
            <consortium name="Mycorrhizal Genomics Consortium"/>
            <person name="Kohler A."/>
            <person name="Kuo A."/>
            <person name="Nagy L.G."/>
            <person name="Floudas D."/>
            <person name="Copeland A."/>
            <person name="Barry K.W."/>
            <person name="Cichocki N."/>
            <person name="Veneault-Fourrey C."/>
            <person name="LaButti K."/>
            <person name="Lindquist E.A."/>
            <person name="Lipzen A."/>
            <person name="Lundell T."/>
            <person name="Morin E."/>
            <person name="Murat C."/>
            <person name="Riley R."/>
            <person name="Ohm R."/>
            <person name="Sun H."/>
            <person name="Tunlid A."/>
            <person name="Henrissat B."/>
            <person name="Grigoriev I.V."/>
            <person name="Hibbett D.S."/>
            <person name="Martin F."/>
        </authorList>
    </citation>
    <scope>NUCLEOTIDE SEQUENCE [LARGE SCALE GENOMIC DNA]</scope>
    <source>
        <strain evidence="2 3">SS14</strain>
    </source>
</reference>
<name>A0A0C9THL9_SPHS4</name>
<feature type="compositionally biased region" description="Low complexity" evidence="1">
    <location>
        <begin position="419"/>
        <end position="434"/>
    </location>
</feature>
<gene>
    <name evidence="2" type="ORF">M422DRAFT_269674</name>
</gene>
<accession>A0A0C9THL9</accession>
<feature type="compositionally biased region" description="Low complexity" evidence="1">
    <location>
        <begin position="397"/>
        <end position="410"/>
    </location>
</feature>
<feature type="compositionally biased region" description="Polar residues" evidence="1">
    <location>
        <begin position="70"/>
        <end position="80"/>
    </location>
</feature>
<organism evidence="2 3">
    <name type="scientific">Sphaerobolus stellatus (strain SS14)</name>
    <dbReference type="NCBI Taxonomy" id="990650"/>
    <lineage>
        <taxon>Eukaryota</taxon>
        <taxon>Fungi</taxon>
        <taxon>Dikarya</taxon>
        <taxon>Basidiomycota</taxon>
        <taxon>Agaricomycotina</taxon>
        <taxon>Agaricomycetes</taxon>
        <taxon>Phallomycetidae</taxon>
        <taxon>Geastrales</taxon>
        <taxon>Sphaerobolaceae</taxon>
        <taxon>Sphaerobolus</taxon>
    </lineage>
</organism>
<evidence type="ECO:0000313" key="2">
    <source>
        <dbReference type="EMBL" id="KIJ28973.1"/>
    </source>
</evidence>
<feature type="region of interest" description="Disordered" evidence="1">
    <location>
        <begin position="1"/>
        <end position="101"/>
    </location>
</feature>
<feature type="compositionally biased region" description="Basic and acidic residues" evidence="1">
    <location>
        <begin position="237"/>
        <end position="246"/>
    </location>
</feature>
<feature type="compositionally biased region" description="Basic residues" evidence="1">
    <location>
        <begin position="493"/>
        <end position="504"/>
    </location>
</feature>
<proteinExistence type="predicted"/>
<keyword evidence="3" id="KW-1185">Reference proteome</keyword>
<dbReference type="AlphaFoldDB" id="A0A0C9THL9"/>
<evidence type="ECO:0000313" key="3">
    <source>
        <dbReference type="Proteomes" id="UP000054279"/>
    </source>
</evidence>
<dbReference type="EMBL" id="KN837293">
    <property type="protein sequence ID" value="KIJ28973.1"/>
    <property type="molecule type" value="Genomic_DNA"/>
</dbReference>
<dbReference type="Proteomes" id="UP000054279">
    <property type="component" value="Unassembled WGS sequence"/>
</dbReference>
<dbReference type="OrthoDB" id="2686745at2759"/>
<feature type="compositionally biased region" description="Basic and acidic residues" evidence="1">
    <location>
        <begin position="30"/>
        <end position="69"/>
    </location>
</feature>
<sequence>MAGLIDLSKPKPDTSSSSKSIPQVKSTKTNKSEPNELDKVRAQLEKALRKNARLKKDLEKSAVANKDDQVPTSSSMTSNHKQVKIPKPKGEAGRSGKDPRHPGYNLRTAMGLAGNHELYKSITDEVSFQLRFQGVESETIRKQCWTKLGGVTFALVKKFPFLDDYDKMWPINDMMTATLRNKKAYKVRKGKVSKVSSEESMSEEEQGKGQAINFKPLVVLGYMKEVDDNDIPEAIEEERAKKRDGEPADVDEDEANNQGAQKLQQLKLRPRQGHPRKQSQEKTAKSTDVPSNRSDQHSAMKKAKQRATSFNLDFDIDTDHLGIFVAPDGSFTDFNGATVDAVWNKNDGRYQLRDGRRMNTPAYPSDLASYEDGFNDGIQRSQNVQGRWHVGSISEPQSKSSASSRSRAQKALQKQNAASSTVKSSPIPSSSTLKLSDDILPMTSTPSYIDKDDASNTTSNIPSPIPRPKKRLRKSVSVTSEVLVVVPSSPIKNAKRKLGPKPKSKATTSGKQPSRKSYAASKAKPQKTAEPSDESARIYGTRRVTTVKRETLASESERLAIPQD</sequence>
<feature type="compositionally biased region" description="Low complexity" evidence="1">
    <location>
        <begin position="475"/>
        <end position="489"/>
    </location>
</feature>